<evidence type="ECO:0000256" key="3">
    <source>
        <dbReference type="ARBA" id="ARBA00023186"/>
    </source>
</evidence>
<keyword evidence="2" id="KW-0067">ATP-binding</keyword>
<dbReference type="AlphaFoldDB" id="A0A8J3ZYT5"/>
<dbReference type="Gene3D" id="3.30.420.40">
    <property type="match status" value="2"/>
</dbReference>
<dbReference type="Proteomes" id="UP000635606">
    <property type="component" value="Unassembled WGS sequence"/>
</dbReference>
<evidence type="ECO:0000313" key="5">
    <source>
        <dbReference type="Proteomes" id="UP000635606"/>
    </source>
</evidence>
<accession>A0A8J3ZYT5</accession>
<evidence type="ECO:0000313" key="4">
    <source>
        <dbReference type="EMBL" id="GIJ71362.1"/>
    </source>
</evidence>
<dbReference type="Gene3D" id="3.90.640.10">
    <property type="entry name" value="Actin, Chain A, domain 4"/>
    <property type="match status" value="1"/>
</dbReference>
<dbReference type="EMBL" id="BOPH01000088">
    <property type="protein sequence ID" value="GIJ71362.1"/>
    <property type="molecule type" value="Genomic_DNA"/>
</dbReference>
<keyword evidence="3" id="KW-0143">Chaperone</keyword>
<keyword evidence="5" id="KW-1185">Reference proteome</keyword>
<comment type="caution">
    <text evidence="4">The sequence shown here is derived from an EMBL/GenBank/DDBJ whole genome shotgun (WGS) entry which is preliminary data.</text>
</comment>
<keyword evidence="1" id="KW-0547">Nucleotide-binding</keyword>
<dbReference type="InterPro" id="IPR043129">
    <property type="entry name" value="ATPase_NBD"/>
</dbReference>
<name>A0A8J3ZYT5_9ACTN</name>
<dbReference type="GO" id="GO:0005524">
    <property type="term" value="F:ATP binding"/>
    <property type="evidence" value="ECO:0007669"/>
    <property type="project" value="UniProtKB-KW"/>
</dbReference>
<protein>
    <recommendedName>
        <fullName evidence="6">Hsp70 family protein</fullName>
    </recommendedName>
</protein>
<gene>
    <name evidence="4" type="ORF">Voc01_062790</name>
</gene>
<proteinExistence type="predicted"/>
<evidence type="ECO:0008006" key="6">
    <source>
        <dbReference type="Google" id="ProtNLM"/>
    </source>
</evidence>
<evidence type="ECO:0000256" key="1">
    <source>
        <dbReference type="ARBA" id="ARBA00022741"/>
    </source>
</evidence>
<reference evidence="4" key="1">
    <citation type="submission" date="2021-01" db="EMBL/GenBank/DDBJ databases">
        <title>Whole genome shotgun sequence of Virgisporangium ochraceum NBRC 16418.</title>
        <authorList>
            <person name="Komaki H."/>
            <person name="Tamura T."/>
        </authorList>
    </citation>
    <scope>NUCLEOTIDE SEQUENCE</scope>
    <source>
        <strain evidence="4">NBRC 16418</strain>
    </source>
</reference>
<dbReference type="GO" id="GO:0140662">
    <property type="term" value="F:ATP-dependent protein folding chaperone"/>
    <property type="evidence" value="ECO:0007669"/>
    <property type="project" value="InterPro"/>
</dbReference>
<dbReference type="InterPro" id="IPR013126">
    <property type="entry name" value="Hsp_70_fam"/>
</dbReference>
<dbReference type="SUPFAM" id="SSF53067">
    <property type="entry name" value="Actin-like ATPase domain"/>
    <property type="match status" value="1"/>
</dbReference>
<dbReference type="Pfam" id="PF00012">
    <property type="entry name" value="HSP70"/>
    <property type="match status" value="1"/>
</dbReference>
<sequence length="136" mass="14281">MERAAAGCPAVGGGSARSFVSEPVAAANYFTTVAGHRIAPGAAALVYDLGAGTFDASVVRRTDDGFEVLASRGRSDAGGLDIDAAIVAHLRAGMVGAEQWSRLERPTTAGDRRARVQLWDGVRRGKERCSRAVPRR</sequence>
<evidence type="ECO:0000256" key="2">
    <source>
        <dbReference type="ARBA" id="ARBA00022840"/>
    </source>
</evidence>
<organism evidence="4 5">
    <name type="scientific">Virgisporangium ochraceum</name>
    <dbReference type="NCBI Taxonomy" id="65505"/>
    <lineage>
        <taxon>Bacteria</taxon>
        <taxon>Bacillati</taxon>
        <taxon>Actinomycetota</taxon>
        <taxon>Actinomycetes</taxon>
        <taxon>Micromonosporales</taxon>
        <taxon>Micromonosporaceae</taxon>
        <taxon>Virgisporangium</taxon>
    </lineage>
</organism>